<feature type="compositionally biased region" description="Basic and acidic residues" evidence="7">
    <location>
        <begin position="228"/>
        <end position="243"/>
    </location>
</feature>
<dbReference type="EMBL" id="LGRX02000814">
    <property type="protein sequence ID" value="KAK3287504.1"/>
    <property type="molecule type" value="Genomic_DNA"/>
</dbReference>
<feature type="transmembrane region" description="Helical" evidence="6">
    <location>
        <begin position="470"/>
        <end position="489"/>
    </location>
</feature>
<feature type="compositionally biased region" description="Acidic residues" evidence="7">
    <location>
        <begin position="182"/>
        <end position="194"/>
    </location>
</feature>
<dbReference type="PANTHER" id="PTHR42893">
    <property type="entry name" value="PROTEIN DETOXIFICATION 44, CHLOROPLASTIC-RELATED"/>
    <property type="match status" value="1"/>
</dbReference>
<dbReference type="NCBIfam" id="TIGR00797">
    <property type="entry name" value="matE"/>
    <property type="match status" value="1"/>
</dbReference>
<evidence type="ECO:0000256" key="3">
    <source>
        <dbReference type="ARBA" id="ARBA00022692"/>
    </source>
</evidence>
<comment type="subcellular location">
    <subcellularLocation>
        <location evidence="1">Membrane</location>
        <topology evidence="1">Multi-pass membrane protein</topology>
    </subcellularLocation>
</comment>
<keyword evidence="9" id="KW-1185">Reference proteome</keyword>
<evidence type="ECO:0000256" key="2">
    <source>
        <dbReference type="ARBA" id="ARBA00010199"/>
    </source>
</evidence>
<feature type="transmembrane region" description="Helical" evidence="6">
    <location>
        <begin position="592"/>
        <end position="613"/>
    </location>
</feature>
<feature type="transmembrane region" description="Helical" evidence="6">
    <location>
        <begin position="665"/>
        <end position="682"/>
    </location>
</feature>
<evidence type="ECO:0000256" key="6">
    <source>
        <dbReference type="RuleBase" id="RU004914"/>
    </source>
</evidence>
<dbReference type="Pfam" id="PF01554">
    <property type="entry name" value="MatE"/>
    <property type="match status" value="2"/>
</dbReference>
<feature type="transmembrane region" description="Helical" evidence="6">
    <location>
        <begin position="368"/>
        <end position="392"/>
    </location>
</feature>
<feature type="region of interest" description="Disordered" evidence="7">
    <location>
        <begin position="102"/>
        <end position="127"/>
    </location>
</feature>
<feature type="region of interest" description="Disordered" evidence="7">
    <location>
        <begin position="218"/>
        <end position="262"/>
    </location>
</feature>
<dbReference type="GO" id="GO:0042910">
    <property type="term" value="F:xenobiotic transmembrane transporter activity"/>
    <property type="evidence" value="ECO:0007669"/>
    <property type="project" value="InterPro"/>
</dbReference>
<dbReference type="GO" id="GO:0016020">
    <property type="term" value="C:membrane"/>
    <property type="evidence" value="ECO:0007669"/>
    <property type="project" value="UniProtKB-SubCell"/>
</dbReference>
<comment type="caution">
    <text evidence="8">The sequence shown here is derived from an EMBL/GenBank/DDBJ whole genome shotgun (WGS) entry which is preliminary data.</text>
</comment>
<feature type="compositionally biased region" description="Low complexity" evidence="7">
    <location>
        <begin position="109"/>
        <end position="121"/>
    </location>
</feature>
<evidence type="ECO:0000256" key="1">
    <source>
        <dbReference type="ARBA" id="ARBA00004141"/>
    </source>
</evidence>
<keyword evidence="3 6" id="KW-0812">Transmembrane</keyword>
<keyword evidence="5 6" id="KW-0472">Membrane</keyword>
<gene>
    <name evidence="8" type="ORF">CYMTET_4992</name>
</gene>
<feature type="transmembrane region" description="Helical" evidence="6">
    <location>
        <begin position="633"/>
        <end position="653"/>
    </location>
</feature>
<dbReference type="AlphaFoldDB" id="A0AAE0H0A3"/>
<keyword evidence="4 6" id="KW-1133">Transmembrane helix</keyword>
<dbReference type="GO" id="GO:0015297">
    <property type="term" value="F:antiporter activity"/>
    <property type="evidence" value="ECO:0007669"/>
    <property type="project" value="InterPro"/>
</dbReference>
<protein>
    <recommendedName>
        <fullName evidence="6">Protein DETOXIFICATION</fullName>
    </recommendedName>
    <alternativeName>
        <fullName evidence="6">Multidrug and toxic compound extrusion protein</fullName>
    </alternativeName>
</protein>
<proteinExistence type="inferred from homology"/>
<dbReference type="InterPro" id="IPR002528">
    <property type="entry name" value="MATE_fam"/>
</dbReference>
<evidence type="ECO:0000256" key="5">
    <source>
        <dbReference type="ARBA" id="ARBA00023136"/>
    </source>
</evidence>
<feature type="transmembrane region" description="Helical" evidence="6">
    <location>
        <begin position="323"/>
        <end position="344"/>
    </location>
</feature>
<dbReference type="Proteomes" id="UP001190700">
    <property type="component" value="Unassembled WGS sequence"/>
</dbReference>
<evidence type="ECO:0000256" key="7">
    <source>
        <dbReference type="SAM" id="MobiDB-lite"/>
    </source>
</evidence>
<reference evidence="8 9" key="1">
    <citation type="journal article" date="2015" name="Genome Biol. Evol.">
        <title>Comparative Genomics of a Bacterivorous Green Alga Reveals Evolutionary Causalities and Consequences of Phago-Mixotrophic Mode of Nutrition.</title>
        <authorList>
            <person name="Burns J.A."/>
            <person name="Paasch A."/>
            <person name="Narechania A."/>
            <person name="Kim E."/>
        </authorList>
    </citation>
    <scope>NUCLEOTIDE SEQUENCE [LARGE SCALE GENOMIC DNA]</scope>
    <source>
        <strain evidence="8 9">PLY_AMNH</strain>
    </source>
</reference>
<dbReference type="PANTHER" id="PTHR42893:SF44">
    <property type="entry name" value="PROTEIN DETOXIFICATION"/>
    <property type="match status" value="1"/>
</dbReference>
<evidence type="ECO:0000313" key="8">
    <source>
        <dbReference type="EMBL" id="KAK3287504.1"/>
    </source>
</evidence>
<dbReference type="InterPro" id="IPR044644">
    <property type="entry name" value="DinF-like"/>
</dbReference>
<feature type="transmembrane region" description="Helical" evidence="6">
    <location>
        <begin position="445"/>
        <end position="464"/>
    </location>
</feature>
<feature type="transmembrane region" description="Helical" evidence="6">
    <location>
        <begin position="412"/>
        <end position="433"/>
    </location>
</feature>
<dbReference type="CDD" id="cd13136">
    <property type="entry name" value="MATE_DinF_like"/>
    <property type="match status" value="1"/>
</dbReference>
<sequence>MNNHTVSPDVASAGFYLPKSGQLYTKLARCKASGQARKRKASEPFTVGNRRFRVSRVYADSSIDFTGDGEERVSSGVPVAVEFSSADSDTLSMDSIGDGSELSAGSLCNSSNTSRTVPSSSDTAARGDLQIISPDGVDVSAELGSISISSTCGKESSLEEISQILSENRLDIKASEPVYEPLGDDDLAASDNDSELGMKEDGEHSIVFTDSLSDVGTLVQRSTRPRRHDSSRDMRVLESEARGSTENLSHASSPAVEGPPKIDEDLAEDRKEKGWGSELKEISALAVPALGSVIADPLMSLVDTGCVGQLSSLELAALGPNTAIFNFVFQVFAFLGIATTNLIASNTPNAPGISEEERRRRKHESGTLLSNALTIALISGITCCIIMETFPVTLLKIMGASPEMLGPALSYLRIRAIASPAVMIMCVSQGACLGQQDAWTPLKMFLSAGAVNLVGDIYLILFAGMGIAGAAWATMVAQYLGAFLFLMVLHRRGQRDGVPLRWRGFPTLASLQPFVGMSGALVSRTALQMTGYAMLTCKATVISTIACAAHQVTLQVFWFFSYFPEPLSITAQSLIARDSRNPTRVKRMAKMLLTLGIVVGLCLGVLVSAAYITLPRLFTSDPLVASAIKTLCPQAFCSLVLLATVMVMDGISIGSGDFGHLPRTSLVASFGCWAALTVTTPGQTLGNVWWAMVVFFALRFIQHIVHIFLHWRSHPLGEPSSVADDKQ</sequence>
<evidence type="ECO:0000313" key="9">
    <source>
        <dbReference type="Proteomes" id="UP001190700"/>
    </source>
</evidence>
<feature type="region of interest" description="Disordered" evidence="7">
    <location>
        <begin position="177"/>
        <end position="200"/>
    </location>
</feature>
<comment type="caution">
    <text evidence="6">Lacks conserved residue(s) required for the propagation of feature annotation.</text>
</comment>
<organism evidence="8 9">
    <name type="scientific">Cymbomonas tetramitiformis</name>
    <dbReference type="NCBI Taxonomy" id="36881"/>
    <lineage>
        <taxon>Eukaryota</taxon>
        <taxon>Viridiplantae</taxon>
        <taxon>Chlorophyta</taxon>
        <taxon>Pyramimonadophyceae</taxon>
        <taxon>Pyramimonadales</taxon>
        <taxon>Pyramimonadaceae</taxon>
        <taxon>Cymbomonas</taxon>
    </lineage>
</organism>
<name>A0AAE0H0A3_9CHLO</name>
<accession>A0AAE0H0A3</accession>
<comment type="similarity">
    <text evidence="2 6">Belongs to the multi antimicrobial extrusion (MATE) (TC 2.A.66.1) family.</text>
</comment>
<evidence type="ECO:0000256" key="4">
    <source>
        <dbReference type="ARBA" id="ARBA00022989"/>
    </source>
</evidence>